<feature type="transmembrane region" description="Helical" evidence="7">
    <location>
        <begin position="139"/>
        <end position="157"/>
    </location>
</feature>
<proteinExistence type="inferred from homology"/>
<dbReference type="InterPro" id="IPR035906">
    <property type="entry name" value="MetI-like_sf"/>
</dbReference>
<keyword evidence="4 7" id="KW-0812">Transmembrane</keyword>
<dbReference type="PANTHER" id="PTHR30193:SF37">
    <property type="entry name" value="INNER MEMBRANE ABC TRANSPORTER PERMEASE PROTEIN YCJO"/>
    <property type="match status" value="1"/>
</dbReference>
<dbReference type="Pfam" id="PF00528">
    <property type="entry name" value="BPD_transp_1"/>
    <property type="match status" value="1"/>
</dbReference>
<comment type="similarity">
    <text evidence="7">Belongs to the binding-protein-dependent transport system permease family.</text>
</comment>
<keyword evidence="3" id="KW-1003">Cell membrane</keyword>
<evidence type="ECO:0000256" key="5">
    <source>
        <dbReference type="ARBA" id="ARBA00022989"/>
    </source>
</evidence>
<dbReference type="EMBL" id="AF135398">
    <property type="protein sequence ID" value="AAD33665.1"/>
    <property type="molecule type" value="Genomic_DNA"/>
</dbReference>
<feature type="transmembrane region" description="Helical" evidence="7">
    <location>
        <begin position="98"/>
        <end position="119"/>
    </location>
</feature>
<reference evidence="9" key="1">
    <citation type="journal article" date="1999" name="Appl. Environ. Microbiol.">
        <title>Cloning of the gene encoding a novel thermostable alpha-galactosidase from Thermus brockianus ITI360.</title>
        <authorList>
            <person name="Fridjonsson O."/>
            <person name="Watzlawick H."/>
            <person name="Gehweiler A."/>
            <person name="Rohrhirsch T."/>
            <person name="Mattes R."/>
        </authorList>
    </citation>
    <scope>NUCLEOTIDE SEQUENCE</scope>
    <source>
        <strain evidence="9">ITI360</strain>
    </source>
</reference>
<evidence type="ECO:0000256" key="1">
    <source>
        <dbReference type="ARBA" id="ARBA00004651"/>
    </source>
</evidence>
<evidence type="ECO:0000256" key="3">
    <source>
        <dbReference type="ARBA" id="ARBA00022475"/>
    </source>
</evidence>
<reference evidence="9" key="2">
    <citation type="journal article" date="2000" name="Extremophiles">
        <title>The structure of the alpha-galactosidase gene loci in Thermus brockianus ITI360 and Thermus thermophilus TH125.</title>
        <authorList>
            <person name="Fridjonsson O."/>
            <person name="Watzlawick H."/>
            <person name="Mattes R."/>
        </authorList>
    </citation>
    <scope>NUCLEOTIDE SEQUENCE</scope>
    <source>
        <strain evidence="9">ITI360</strain>
    </source>
</reference>
<dbReference type="SUPFAM" id="SSF161098">
    <property type="entry name" value="MetI-like"/>
    <property type="match status" value="1"/>
</dbReference>
<evidence type="ECO:0000256" key="6">
    <source>
        <dbReference type="ARBA" id="ARBA00023136"/>
    </source>
</evidence>
<feature type="domain" description="ABC transmembrane type-1" evidence="8">
    <location>
        <begin position="61"/>
        <end position="273"/>
    </location>
</feature>
<dbReference type="GO" id="GO:0005886">
    <property type="term" value="C:plasma membrane"/>
    <property type="evidence" value="ECO:0007669"/>
    <property type="project" value="UniProtKB-SubCell"/>
</dbReference>
<evidence type="ECO:0000256" key="7">
    <source>
        <dbReference type="RuleBase" id="RU363032"/>
    </source>
</evidence>
<dbReference type="InterPro" id="IPR051393">
    <property type="entry name" value="ABC_transporter_permease"/>
</dbReference>
<feature type="transmembrane region" description="Helical" evidence="7">
    <location>
        <begin position="12"/>
        <end position="32"/>
    </location>
</feature>
<name>Q9X6C4_THEBO</name>
<dbReference type="AlphaFoldDB" id="Q9X6C4"/>
<gene>
    <name evidence="9" type="primary">bdtF</name>
</gene>
<evidence type="ECO:0000256" key="2">
    <source>
        <dbReference type="ARBA" id="ARBA00022448"/>
    </source>
</evidence>
<feature type="transmembrane region" description="Helical" evidence="7">
    <location>
        <begin position="65"/>
        <end position="86"/>
    </location>
</feature>
<organism evidence="9">
    <name type="scientific">Thermus brockianus</name>
    <dbReference type="NCBI Taxonomy" id="56956"/>
    <lineage>
        <taxon>Bacteria</taxon>
        <taxon>Thermotogati</taxon>
        <taxon>Deinococcota</taxon>
        <taxon>Deinococci</taxon>
        <taxon>Thermales</taxon>
        <taxon>Thermaceae</taxon>
        <taxon>Thermus</taxon>
    </lineage>
</organism>
<sequence length="280" mass="31419">MRIAPFLFLTPYALLFAVFWAWPIAYSLYLSFLNTRVYPWRLEVGVNWGRLLQDPFFWTALKNTLFILLVQVPLMLALALLALALNSALLRAKGFFRFAFFAPVVVGAVAYSAVFRLLFNTEFGAVNALLRTLGHPGYDWLYAPGPAMAVIIIALTWRWTGYNAIILLAGLQSIPKELYEAAALDGAGPWQRFWHVTLPGIRPVLLFALILSIIGTLQLFTEPFLITGGGPGNATMTLGVYLYQQGFRSFNFGYASAIAYTVALLAALFSFLQMRLWRER</sequence>
<dbReference type="PANTHER" id="PTHR30193">
    <property type="entry name" value="ABC TRANSPORTER PERMEASE PROTEIN"/>
    <property type="match status" value="1"/>
</dbReference>
<evidence type="ECO:0000313" key="9">
    <source>
        <dbReference type="EMBL" id="AAD33665.1"/>
    </source>
</evidence>
<dbReference type="GO" id="GO:0055085">
    <property type="term" value="P:transmembrane transport"/>
    <property type="evidence" value="ECO:0007669"/>
    <property type="project" value="InterPro"/>
</dbReference>
<dbReference type="InterPro" id="IPR000515">
    <property type="entry name" value="MetI-like"/>
</dbReference>
<dbReference type="CDD" id="cd06261">
    <property type="entry name" value="TM_PBP2"/>
    <property type="match status" value="1"/>
</dbReference>
<feature type="transmembrane region" description="Helical" evidence="7">
    <location>
        <begin position="200"/>
        <end position="220"/>
    </location>
</feature>
<evidence type="ECO:0000259" key="8">
    <source>
        <dbReference type="PROSITE" id="PS50928"/>
    </source>
</evidence>
<keyword evidence="5 7" id="KW-1133">Transmembrane helix</keyword>
<accession>Q9X6C4</accession>
<keyword evidence="2 7" id="KW-0813">Transport</keyword>
<dbReference type="PROSITE" id="PS50928">
    <property type="entry name" value="ABC_TM1"/>
    <property type="match status" value="1"/>
</dbReference>
<keyword evidence="6 7" id="KW-0472">Membrane</keyword>
<comment type="subcellular location">
    <subcellularLocation>
        <location evidence="1 7">Cell membrane</location>
        <topology evidence="1 7">Multi-pass membrane protein</topology>
    </subcellularLocation>
</comment>
<evidence type="ECO:0000256" key="4">
    <source>
        <dbReference type="ARBA" id="ARBA00022692"/>
    </source>
</evidence>
<feature type="transmembrane region" description="Helical" evidence="7">
    <location>
        <begin position="252"/>
        <end position="272"/>
    </location>
</feature>
<dbReference type="Gene3D" id="1.10.3720.10">
    <property type="entry name" value="MetI-like"/>
    <property type="match status" value="1"/>
</dbReference>
<protein>
    <submittedName>
        <fullName evidence="9">Putative integral membrane protein</fullName>
    </submittedName>
</protein>